<dbReference type="InterPro" id="IPR017255">
    <property type="entry name" value="AcTrfase_GNAT_prd"/>
</dbReference>
<dbReference type="PANTHER" id="PTHR43877">
    <property type="entry name" value="AMINOALKYLPHOSPHONATE N-ACETYLTRANSFERASE-RELATED-RELATED"/>
    <property type="match status" value="1"/>
</dbReference>
<dbReference type="InterPro" id="IPR050832">
    <property type="entry name" value="Bact_Acetyltransf"/>
</dbReference>
<name>A0AAU9EGY4_9BACT</name>
<gene>
    <name evidence="4" type="ORF">FAK_34090</name>
</gene>
<keyword evidence="2" id="KW-0012">Acyltransferase</keyword>
<dbReference type="SUPFAM" id="SSF55729">
    <property type="entry name" value="Acyl-CoA N-acyltransferases (Nat)"/>
    <property type="match status" value="1"/>
</dbReference>
<organism evidence="4 5">
    <name type="scientific">Desulfoferula mesophila</name>
    <dbReference type="NCBI Taxonomy" id="3058419"/>
    <lineage>
        <taxon>Bacteria</taxon>
        <taxon>Pseudomonadati</taxon>
        <taxon>Thermodesulfobacteriota</taxon>
        <taxon>Desulfarculia</taxon>
        <taxon>Desulfarculales</taxon>
        <taxon>Desulfarculaceae</taxon>
        <taxon>Desulfoferula</taxon>
    </lineage>
</organism>
<protein>
    <recommendedName>
        <fullName evidence="3">N-acetyltransferase domain-containing protein</fullName>
    </recommendedName>
</protein>
<keyword evidence="5" id="KW-1185">Reference proteome</keyword>
<dbReference type="PANTHER" id="PTHR43877:SF1">
    <property type="entry name" value="ACETYLTRANSFERASE"/>
    <property type="match status" value="1"/>
</dbReference>
<dbReference type="InterPro" id="IPR016181">
    <property type="entry name" value="Acyl_CoA_acyltransferase"/>
</dbReference>
<evidence type="ECO:0000256" key="2">
    <source>
        <dbReference type="ARBA" id="ARBA00023315"/>
    </source>
</evidence>
<dbReference type="PIRSF" id="PIRSF037663">
    <property type="entry name" value="Acetyltransf_GNAT_prd"/>
    <property type="match status" value="1"/>
</dbReference>
<accession>A0AAU9EGY4</accession>
<dbReference type="Gene3D" id="3.40.630.30">
    <property type="match status" value="1"/>
</dbReference>
<sequence length="143" mass="16162">MNLRPMQQKDLPEVKRIQDRITRQEVSQSWVDMLAAHVDKTYRLGFVAEEDGEVRGFILGEIKIGGFGTELSGWLELLGVEPRLMGSGVGAALVETLFAALWGRGVREIYTAVRWDSGDMLAFFKKIGFDKSPFINLRFEQPL</sequence>
<dbReference type="Pfam" id="PF00583">
    <property type="entry name" value="Acetyltransf_1"/>
    <property type="match status" value="1"/>
</dbReference>
<dbReference type="GO" id="GO:0016747">
    <property type="term" value="F:acyltransferase activity, transferring groups other than amino-acyl groups"/>
    <property type="evidence" value="ECO:0007669"/>
    <property type="project" value="InterPro"/>
</dbReference>
<dbReference type="InterPro" id="IPR000182">
    <property type="entry name" value="GNAT_dom"/>
</dbReference>
<evidence type="ECO:0000256" key="1">
    <source>
        <dbReference type="ARBA" id="ARBA00022679"/>
    </source>
</evidence>
<keyword evidence="1" id="KW-0808">Transferase</keyword>
<dbReference type="RefSeq" id="WP_338602032.1">
    <property type="nucleotide sequence ID" value="NZ_AP028679.1"/>
</dbReference>
<evidence type="ECO:0000259" key="3">
    <source>
        <dbReference type="PROSITE" id="PS51186"/>
    </source>
</evidence>
<dbReference type="PROSITE" id="PS51186">
    <property type="entry name" value="GNAT"/>
    <property type="match status" value="1"/>
</dbReference>
<feature type="domain" description="N-acetyltransferase" evidence="3">
    <location>
        <begin position="1"/>
        <end position="143"/>
    </location>
</feature>
<dbReference type="EMBL" id="AP028679">
    <property type="protein sequence ID" value="BEQ16343.1"/>
    <property type="molecule type" value="Genomic_DNA"/>
</dbReference>
<evidence type="ECO:0000313" key="5">
    <source>
        <dbReference type="Proteomes" id="UP001366166"/>
    </source>
</evidence>
<dbReference type="Proteomes" id="UP001366166">
    <property type="component" value="Chromosome"/>
</dbReference>
<dbReference type="AlphaFoldDB" id="A0AAU9EGY4"/>
<evidence type="ECO:0000313" key="4">
    <source>
        <dbReference type="EMBL" id="BEQ16343.1"/>
    </source>
</evidence>
<dbReference type="CDD" id="cd04301">
    <property type="entry name" value="NAT_SF"/>
    <property type="match status" value="1"/>
</dbReference>
<dbReference type="KEGG" id="dmp:FAK_34090"/>
<proteinExistence type="predicted"/>
<reference evidence="5" key="1">
    <citation type="journal article" date="2023" name="Arch. Microbiol.">
        <title>Desulfoferula mesophilus gen. nov. sp. nov., a mesophilic sulfate-reducing bacterium isolated from a brackish lake sediment.</title>
        <authorList>
            <person name="Watanabe T."/>
            <person name="Yabe T."/>
            <person name="Tsuji J.M."/>
            <person name="Fukui M."/>
        </authorList>
    </citation>
    <scope>NUCLEOTIDE SEQUENCE [LARGE SCALE GENOMIC DNA]</scope>
    <source>
        <strain evidence="5">12FAK</strain>
    </source>
</reference>